<dbReference type="InterPro" id="IPR015500">
    <property type="entry name" value="Peptidase_S8_subtilisin-rel"/>
</dbReference>
<dbReference type="GO" id="GO:0005802">
    <property type="term" value="C:trans-Golgi network"/>
    <property type="evidence" value="ECO:0007669"/>
    <property type="project" value="TreeGrafter"/>
</dbReference>
<dbReference type="FunFam" id="2.60.120.260:FF:000026">
    <property type="entry name" value="proprotein convertase subtilisin/kexin type 7"/>
    <property type="match status" value="1"/>
</dbReference>
<dbReference type="Gene3D" id="2.60.120.260">
    <property type="entry name" value="Galactose-binding domain-like"/>
    <property type="match status" value="1"/>
</dbReference>
<evidence type="ECO:0000256" key="11">
    <source>
        <dbReference type="SAM" id="SignalP"/>
    </source>
</evidence>
<keyword evidence="5 8" id="KW-0720">Serine protease</keyword>
<feature type="signal peptide" evidence="11">
    <location>
        <begin position="1"/>
        <end position="16"/>
    </location>
</feature>
<feature type="domain" description="P/Homo B" evidence="12">
    <location>
        <begin position="469"/>
        <end position="626"/>
    </location>
</feature>
<organism evidence="13 14">
    <name type="scientific">Collybiopsis confluens</name>
    <dbReference type="NCBI Taxonomy" id="2823264"/>
    <lineage>
        <taxon>Eukaryota</taxon>
        <taxon>Fungi</taxon>
        <taxon>Dikarya</taxon>
        <taxon>Basidiomycota</taxon>
        <taxon>Agaricomycotina</taxon>
        <taxon>Agaricomycetes</taxon>
        <taxon>Agaricomycetidae</taxon>
        <taxon>Agaricales</taxon>
        <taxon>Marasmiineae</taxon>
        <taxon>Omphalotaceae</taxon>
        <taxon>Collybiopsis</taxon>
    </lineage>
</organism>
<dbReference type="InterPro" id="IPR036852">
    <property type="entry name" value="Peptidase_S8/S53_dom_sf"/>
</dbReference>
<feature type="active site" description="Charge relay system" evidence="7 8">
    <location>
        <position position="175"/>
    </location>
</feature>
<feature type="transmembrane region" description="Helical" evidence="10">
    <location>
        <begin position="732"/>
        <end position="752"/>
    </location>
</feature>
<proteinExistence type="inferred from homology"/>
<dbReference type="GO" id="GO:0016485">
    <property type="term" value="P:protein processing"/>
    <property type="evidence" value="ECO:0007669"/>
    <property type="project" value="TreeGrafter"/>
</dbReference>
<dbReference type="Pfam" id="PF00082">
    <property type="entry name" value="Peptidase_S8"/>
    <property type="match status" value="1"/>
</dbReference>
<dbReference type="PROSITE" id="PS00138">
    <property type="entry name" value="SUBTILASE_SER"/>
    <property type="match status" value="1"/>
</dbReference>
<evidence type="ECO:0000256" key="7">
    <source>
        <dbReference type="PIRSR" id="PIRSR615500-1"/>
    </source>
</evidence>
<evidence type="ECO:0000256" key="1">
    <source>
        <dbReference type="ARBA" id="ARBA00005325"/>
    </source>
</evidence>
<dbReference type="PANTHER" id="PTHR42884:SF14">
    <property type="entry name" value="NEUROENDOCRINE CONVERTASE 1"/>
    <property type="match status" value="1"/>
</dbReference>
<sequence length="891" mass="96754">MLPSTVVLVLLSVAHSVFVVAKRSYNTHDYYVLELDVDAETEYYADFLGVEIVERVGELDGFWLVRSEKHLDLEKRHGEASDAVLARFNTAKPSSVKSLIPQVLRKRVKRAPPPPQPPSSSRPTSAEVAAKLGIQDPLFKDQWHLLNSDSVHDMNVTGLWEEGYTGVGVTSSLIDDGLDYTSEDLAENFDAANSYDYNDHESLPTPKLAEDTHGTRCAGQIAAVKNGVCGLGIAYHSRVAAVRILSGAITDADEAAALNQGYDQVSIYSCSWGPTDDGRTMDGPDYIITKAMVNGINRGRQGKGSIFVFASGNGKGSGDECNYDGYTNSIWSVTVGSVDWHGHSPWYSEACAAIMTVAYSSGDGKSIVTTDKGTNSCSRSHGGTSAAAPNAVGVYALALQARPDLTWRDIQHLTVRTARPVNYDPSNTAPASADTDYELTFAKRPFSYAFGYGALDGYAFVHAALEWELVPRQTWIKTRTVVMGDGKMTADKKFSGGIPFGGAGESSVSSTIEVTPEMISRSQLATLEHINVKVWIDHSRRGDVHVSVISPNGIKSVLAGVSAKDGSGRKSDKDSNGFPGWIFMSVKHWDEDPLGKWTIVVKDELNPENTGKFLGWNMVLWGSSMDKSVSAQDDQKKFELPVDDENVFPPAEDKDEGESLSTMASITPVATATMTTSGKLTGSTSRMYTKPTHFLSTGVVGEVDATATSAPSATSSPSDSTLSTIFSSQKPIYAIFEFLFLVAILVTLYVFWWRRRRMVKDYDSLTGVEEAGESVTMRQMPRGRRGGGDEMNDAFDGSDDDDDNEVGDDQPMLPKSTREDPSFSSSSQTVGGGGGQSARQHDRYRDVPSEREQVRLPQAEEGSPSPRTHERLGDERTDDHDTGSSGSWEHA</sequence>
<keyword evidence="2 8" id="KW-0645">Protease</keyword>
<name>A0A8H5D3M2_9AGAR</name>
<evidence type="ECO:0000259" key="12">
    <source>
        <dbReference type="PROSITE" id="PS51829"/>
    </source>
</evidence>
<dbReference type="OrthoDB" id="300641at2759"/>
<keyword evidence="10" id="KW-1133">Transmembrane helix</keyword>
<feature type="chain" id="PRO_5034570051" description="P/Homo B domain-containing protein" evidence="11">
    <location>
        <begin position="17"/>
        <end position="891"/>
    </location>
</feature>
<evidence type="ECO:0000256" key="2">
    <source>
        <dbReference type="ARBA" id="ARBA00022670"/>
    </source>
</evidence>
<evidence type="ECO:0000256" key="3">
    <source>
        <dbReference type="ARBA" id="ARBA00022729"/>
    </source>
</evidence>
<dbReference type="Pfam" id="PF01483">
    <property type="entry name" value="P_proprotein"/>
    <property type="match status" value="1"/>
</dbReference>
<evidence type="ECO:0000256" key="4">
    <source>
        <dbReference type="ARBA" id="ARBA00022801"/>
    </source>
</evidence>
<feature type="compositionally biased region" description="Basic and acidic residues" evidence="9">
    <location>
        <begin position="867"/>
        <end position="882"/>
    </location>
</feature>
<feature type="region of interest" description="Disordered" evidence="9">
    <location>
        <begin position="768"/>
        <end position="891"/>
    </location>
</feature>
<dbReference type="InterPro" id="IPR008979">
    <property type="entry name" value="Galactose-bd-like_sf"/>
</dbReference>
<dbReference type="GO" id="GO:0004252">
    <property type="term" value="F:serine-type endopeptidase activity"/>
    <property type="evidence" value="ECO:0007669"/>
    <property type="project" value="UniProtKB-UniRule"/>
</dbReference>
<dbReference type="GO" id="GO:0000139">
    <property type="term" value="C:Golgi membrane"/>
    <property type="evidence" value="ECO:0007669"/>
    <property type="project" value="TreeGrafter"/>
</dbReference>
<feature type="active site" description="Charge relay system" evidence="7 8">
    <location>
        <position position="385"/>
    </location>
</feature>
<dbReference type="InterPro" id="IPR034182">
    <property type="entry name" value="Kexin/furin"/>
</dbReference>
<evidence type="ECO:0000256" key="9">
    <source>
        <dbReference type="SAM" id="MobiDB-lite"/>
    </source>
</evidence>
<dbReference type="InterPro" id="IPR000209">
    <property type="entry name" value="Peptidase_S8/S53_dom"/>
</dbReference>
<dbReference type="PANTHER" id="PTHR42884">
    <property type="entry name" value="PROPROTEIN CONVERTASE SUBTILISIN/KEXIN-RELATED"/>
    <property type="match status" value="1"/>
</dbReference>
<evidence type="ECO:0000313" key="14">
    <source>
        <dbReference type="Proteomes" id="UP000518752"/>
    </source>
</evidence>
<feature type="region of interest" description="Disordered" evidence="9">
    <location>
        <begin position="106"/>
        <end position="127"/>
    </location>
</feature>
<dbReference type="SUPFAM" id="SSF52743">
    <property type="entry name" value="Subtilisin-like"/>
    <property type="match status" value="1"/>
</dbReference>
<dbReference type="InterPro" id="IPR023828">
    <property type="entry name" value="Peptidase_S8_Ser-AS"/>
</dbReference>
<evidence type="ECO:0000313" key="13">
    <source>
        <dbReference type="EMBL" id="KAF5353044.1"/>
    </source>
</evidence>
<dbReference type="SUPFAM" id="SSF49785">
    <property type="entry name" value="Galactose-binding domain-like"/>
    <property type="match status" value="1"/>
</dbReference>
<dbReference type="AlphaFoldDB" id="A0A8H5D3M2"/>
<evidence type="ECO:0000256" key="6">
    <source>
        <dbReference type="ARBA" id="ARBA00022837"/>
    </source>
</evidence>
<dbReference type="PROSITE" id="PS00137">
    <property type="entry name" value="SUBTILASE_HIS"/>
    <property type="match status" value="1"/>
</dbReference>
<keyword evidence="3 11" id="KW-0732">Signal</keyword>
<comment type="similarity">
    <text evidence="1">Belongs to the peptidase S8 family. Furin subfamily.</text>
</comment>
<dbReference type="InterPro" id="IPR002884">
    <property type="entry name" value="P_dom"/>
</dbReference>
<keyword evidence="14" id="KW-1185">Reference proteome</keyword>
<reference evidence="13 14" key="1">
    <citation type="journal article" date="2020" name="ISME J.">
        <title>Uncovering the hidden diversity of litter-decomposition mechanisms in mushroom-forming fungi.</title>
        <authorList>
            <person name="Floudas D."/>
            <person name="Bentzer J."/>
            <person name="Ahren D."/>
            <person name="Johansson T."/>
            <person name="Persson P."/>
            <person name="Tunlid A."/>
        </authorList>
    </citation>
    <scope>NUCLEOTIDE SEQUENCE [LARGE SCALE GENOMIC DNA]</scope>
    <source>
        <strain evidence="13 14">CBS 406.79</strain>
    </source>
</reference>
<dbReference type="CDD" id="cd04059">
    <property type="entry name" value="Peptidases_S8_Protein_convertases_Kexins_Furin-like"/>
    <property type="match status" value="1"/>
</dbReference>
<feature type="active site" description="Charge relay system" evidence="7 8">
    <location>
        <position position="213"/>
    </location>
</feature>
<dbReference type="InterPro" id="IPR022398">
    <property type="entry name" value="Peptidase_S8_His-AS"/>
</dbReference>
<comment type="caution">
    <text evidence="13">The sequence shown here is derived from an EMBL/GenBank/DDBJ whole genome shotgun (WGS) entry which is preliminary data.</text>
</comment>
<feature type="compositionally biased region" description="Pro residues" evidence="9">
    <location>
        <begin position="111"/>
        <end position="120"/>
    </location>
</feature>
<keyword evidence="4 8" id="KW-0378">Hydrolase</keyword>
<dbReference type="PROSITE" id="PS51892">
    <property type="entry name" value="SUBTILASE"/>
    <property type="match status" value="1"/>
</dbReference>
<keyword evidence="10" id="KW-0812">Transmembrane</keyword>
<protein>
    <recommendedName>
        <fullName evidence="12">P/Homo B domain-containing protein</fullName>
    </recommendedName>
</protein>
<dbReference type="EMBL" id="JAACJN010000271">
    <property type="protein sequence ID" value="KAF5353044.1"/>
    <property type="molecule type" value="Genomic_DNA"/>
</dbReference>
<accession>A0A8H5D3M2</accession>
<dbReference type="Proteomes" id="UP000518752">
    <property type="component" value="Unassembled WGS sequence"/>
</dbReference>
<keyword evidence="6" id="KW-0106">Calcium</keyword>
<dbReference type="Gene3D" id="3.40.50.200">
    <property type="entry name" value="Peptidase S8/S53 domain"/>
    <property type="match status" value="1"/>
</dbReference>
<keyword evidence="10" id="KW-0472">Membrane</keyword>
<dbReference type="PRINTS" id="PR00723">
    <property type="entry name" value="SUBTILISIN"/>
</dbReference>
<feature type="compositionally biased region" description="Basic and acidic residues" evidence="9">
    <location>
        <begin position="839"/>
        <end position="854"/>
    </location>
</feature>
<dbReference type="PROSITE" id="PS51829">
    <property type="entry name" value="P_HOMO_B"/>
    <property type="match status" value="1"/>
</dbReference>
<gene>
    <name evidence="13" type="ORF">D9757_011868</name>
</gene>
<evidence type="ECO:0000256" key="5">
    <source>
        <dbReference type="ARBA" id="ARBA00022825"/>
    </source>
</evidence>
<evidence type="ECO:0000256" key="10">
    <source>
        <dbReference type="SAM" id="Phobius"/>
    </source>
</evidence>
<feature type="compositionally biased region" description="Acidic residues" evidence="9">
    <location>
        <begin position="790"/>
        <end position="808"/>
    </location>
</feature>
<evidence type="ECO:0000256" key="8">
    <source>
        <dbReference type="PROSITE-ProRule" id="PRU01240"/>
    </source>
</evidence>